<keyword evidence="3" id="KW-1185">Reference proteome</keyword>
<accession>A0ABN7B1B1</accession>
<evidence type="ECO:0000256" key="1">
    <source>
        <dbReference type="SAM" id="SignalP"/>
    </source>
</evidence>
<name>A0ABN7B1B1_9HEMI</name>
<evidence type="ECO:0008006" key="4">
    <source>
        <dbReference type="Google" id="ProtNLM"/>
    </source>
</evidence>
<gene>
    <name evidence="2" type="ORF">NTJ_11025</name>
</gene>
<evidence type="ECO:0000313" key="2">
    <source>
        <dbReference type="EMBL" id="BES98210.1"/>
    </source>
</evidence>
<keyword evidence="1" id="KW-0732">Signal</keyword>
<evidence type="ECO:0000313" key="3">
    <source>
        <dbReference type="Proteomes" id="UP001307889"/>
    </source>
</evidence>
<feature type="signal peptide" evidence="1">
    <location>
        <begin position="1"/>
        <end position="29"/>
    </location>
</feature>
<sequence length="93" mass="10733">MLKKCNKTQHWRTTTRALVSFYLMHLSLSSALILECKMEEDRKPYARNKTMGTIALFNMIPFNAYVKSPCESGAVIELDPLQARMVHCQTHNE</sequence>
<feature type="chain" id="PRO_5045669805" description="Secreted protein" evidence="1">
    <location>
        <begin position="30"/>
        <end position="93"/>
    </location>
</feature>
<organism evidence="2 3">
    <name type="scientific">Nesidiocoris tenuis</name>
    <dbReference type="NCBI Taxonomy" id="355587"/>
    <lineage>
        <taxon>Eukaryota</taxon>
        <taxon>Metazoa</taxon>
        <taxon>Ecdysozoa</taxon>
        <taxon>Arthropoda</taxon>
        <taxon>Hexapoda</taxon>
        <taxon>Insecta</taxon>
        <taxon>Pterygota</taxon>
        <taxon>Neoptera</taxon>
        <taxon>Paraneoptera</taxon>
        <taxon>Hemiptera</taxon>
        <taxon>Heteroptera</taxon>
        <taxon>Panheteroptera</taxon>
        <taxon>Cimicomorpha</taxon>
        <taxon>Miridae</taxon>
        <taxon>Dicyphina</taxon>
        <taxon>Nesidiocoris</taxon>
    </lineage>
</organism>
<protein>
    <recommendedName>
        <fullName evidence="4">Secreted protein</fullName>
    </recommendedName>
</protein>
<dbReference type="Proteomes" id="UP001307889">
    <property type="component" value="Chromosome 9"/>
</dbReference>
<proteinExistence type="predicted"/>
<reference evidence="2 3" key="1">
    <citation type="submission" date="2023-09" db="EMBL/GenBank/DDBJ databases">
        <title>Nesidiocoris tenuis whole genome shotgun sequence.</title>
        <authorList>
            <person name="Shibata T."/>
            <person name="Shimoda M."/>
            <person name="Kobayashi T."/>
            <person name="Uehara T."/>
        </authorList>
    </citation>
    <scope>NUCLEOTIDE SEQUENCE [LARGE SCALE GENOMIC DNA]</scope>
    <source>
        <strain evidence="2 3">Japan</strain>
    </source>
</reference>
<dbReference type="EMBL" id="AP028917">
    <property type="protein sequence ID" value="BES98210.1"/>
    <property type="molecule type" value="Genomic_DNA"/>
</dbReference>